<dbReference type="EMBL" id="KZ989128">
    <property type="protein sequence ID" value="RKP27984.1"/>
    <property type="molecule type" value="Genomic_DNA"/>
</dbReference>
<feature type="signal peptide" evidence="2">
    <location>
        <begin position="1"/>
        <end position="28"/>
    </location>
</feature>
<evidence type="ECO:0000313" key="3">
    <source>
        <dbReference type="EMBL" id="RKP27984.1"/>
    </source>
</evidence>
<proteinExistence type="predicted"/>
<dbReference type="AlphaFoldDB" id="A0A4P9Z5R6"/>
<evidence type="ECO:0000256" key="1">
    <source>
        <dbReference type="SAM" id="MobiDB-lite"/>
    </source>
</evidence>
<name>A0A4P9Z5R6_9FUNG</name>
<feature type="compositionally biased region" description="Polar residues" evidence="1">
    <location>
        <begin position="141"/>
        <end position="150"/>
    </location>
</feature>
<feature type="chain" id="PRO_5020226949" description="Secreted protein" evidence="2">
    <location>
        <begin position="29"/>
        <end position="189"/>
    </location>
</feature>
<dbReference type="OrthoDB" id="10636213at2759"/>
<evidence type="ECO:0000313" key="4">
    <source>
        <dbReference type="Proteomes" id="UP000278143"/>
    </source>
</evidence>
<dbReference type="Proteomes" id="UP000278143">
    <property type="component" value="Unassembled WGS sequence"/>
</dbReference>
<accession>A0A4P9Z5R6</accession>
<protein>
    <recommendedName>
        <fullName evidence="5">Secreted protein</fullName>
    </recommendedName>
</protein>
<feature type="compositionally biased region" description="Polar residues" evidence="1">
    <location>
        <begin position="172"/>
        <end position="189"/>
    </location>
</feature>
<reference evidence="4" key="1">
    <citation type="journal article" date="2018" name="Nat. Microbiol.">
        <title>Leveraging single-cell genomics to expand the fungal tree of life.</title>
        <authorList>
            <person name="Ahrendt S.R."/>
            <person name="Quandt C.A."/>
            <person name="Ciobanu D."/>
            <person name="Clum A."/>
            <person name="Salamov A."/>
            <person name="Andreopoulos B."/>
            <person name="Cheng J.F."/>
            <person name="Woyke T."/>
            <person name="Pelin A."/>
            <person name="Henrissat B."/>
            <person name="Reynolds N.K."/>
            <person name="Benny G.L."/>
            <person name="Smith M.E."/>
            <person name="James T.Y."/>
            <person name="Grigoriev I.V."/>
        </authorList>
    </citation>
    <scope>NUCLEOTIDE SEQUENCE [LARGE SCALE GENOMIC DNA]</scope>
    <source>
        <strain evidence="4">Benny S71-1</strain>
    </source>
</reference>
<evidence type="ECO:0008006" key="5">
    <source>
        <dbReference type="Google" id="ProtNLM"/>
    </source>
</evidence>
<feature type="region of interest" description="Disordered" evidence="1">
    <location>
        <begin position="63"/>
        <end position="189"/>
    </location>
</feature>
<evidence type="ECO:0000256" key="2">
    <source>
        <dbReference type="SAM" id="SignalP"/>
    </source>
</evidence>
<sequence length="189" mass="20416">MASPAATPVPRLSLRCLALLLHTSPSLCVTEAWTTDALLEALHHTAADEELSPVKLWWLSPSPMPGSRATDESREDAASTPAPASRVLKRTQMPSPSTPATKRHRLGNVNKPFKSPLAKPAKQESGMTATPRASPLRHTKQQYSARSPTMPTVDDAERRRLLARIPRGTAATIASTMDANKPNGSRSNE</sequence>
<gene>
    <name evidence="3" type="ORF">SYNPS1DRAFT_26393</name>
</gene>
<keyword evidence="4" id="KW-1185">Reference proteome</keyword>
<keyword evidence="2" id="KW-0732">Signal</keyword>
<organism evidence="3 4">
    <name type="scientific">Syncephalis pseudoplumigaleata</name>
    <dbReference type="NCBI Taxonomy" id="1712513"/>
    <lineage>
        <taxon>Eukaryota</taxon>
        <taxon>Fungi</taxon>
        <taxon>Fungi incertae sedis</taxon>
        <taxon>Zoopagomycota</taxon>
        <taxon>Zoopagomycotina</taxon>
        <taxon>Zoopagomycetes</taxon>
        <taxon>Zoopagales</taxon>
        <taxon>Piptocephalidaceae</taxon>
        <taxon>Syncephalis</taxon>
    </lineage>
</organism>